<evidence type="ECO:0000313" key="2">
    <source>
        <dbReference type="EMBL" id="PVH33922.1"/>
    </source>
</evidence>
<sequence length="192" mass="21170">MEKIVKGAHPGPICIHSRKQTKTLNSTSSLPRASPPGSPSLASSPREADSLPRHRSPLIATGTPRVRFAVGTRSLVRSPPLPPRRGWSRWSSAPSHDHPPPLQPPEPDSAHLNRTLRCRRRPPLPDREGTSQTRDEVDLIFWFQGNYSTGLITNEHCAANQVAWCFCHTLGRCGGQLSSQSCLCHRPGPSRF</sequence>
<protein>
    <submittedName>
        <fullName evidence="2">Uncharacterized protein</fullName>
    </submittedName>
</protein>
<organism evidence="2">
    <name type="scientific">Panicum hallii</name>
    <dbReference type="NCBI Taxonomy" id="206008"/>
    <lineage>
        <taxon>Eukaryota</taxon>
        <taxon>Viridiplantae</taxon>
        <taxon>Streptophyta</taxon>
        <taxon>Embryophyta</taxon>
        <taxon>Tracheophyta</taxon>
        <taxon>Spermatophyta</taxon>
        <taxon>Magnoliopsida</taxon>
        <taxon>Liliopsida</taxon>
        <taxon>Poales</taxon>
        <taxon>Poaceae</taxon>
        <taxon>PACMAD clade</taxon>
        <taxon>Panicoideae</taxon>
        <taxon>Panicodae</taxon>
        <taxon>Paniceae</taxon>
        <taxon>Panicinae</taxon>
        <taxon>Panicum</taxon>
        <taxon>Panicum sect. Panicum</taxon>
    </lineage>
</organism>
<reference evidence="2" key="1">
    <citation type="submission" date="2018-04" db="EMBL/GenBank/DDBJ databases">
        <title>WGS assembly of Panicum hallii.</title>
        <authorList>
            <person name="Lovell J."/>
            <person name="Jenkins J."/>
            <person name="Lowry D."/>
            <person name="Mamidi S."/>
            <person name="Sreedasyam A."/>
            <person name="Weng X."/>
            <person name="Barry K."/>
            <person name="Bonette J."/>
            <person name="Campitelli B."/>
            <person name="Daum C."/>
            <person name="Gordon S."/>
            <person name="Gould B."/>
            <person name="Lipzen A."/>
            <person name="Macqueen A."/>
            <person name="Palacio-Mejia J."/>
            <person name="Plott C."/>
            <person name="Shakirov E."/>
            <person name="Shu S."/>
            <person name="Yoshinaga Y."/>
            <person name="Zane M."/>
            <person name="Rokhsar D."/>
            <person name="Grimwood J."/>
            <person name="Schmutz J."/>
            <person name="Juenger T."/>
        </authorList>
    </citation>
    <scope>NUCLEOTIDE SEQUENCE [LARGE SCALE GENOMIC DNA]</scope>
    <source>
        <strain evidence="2">FIL2</strain>
    </source>
</reference>
<gene>
    <name evidence="2" type="ORF">PAHAL_8G096500</name>
</gene>
<name>A0A2T8I8D3_9POAL</name>
<dbReference type="AlphaFoldDB" id="A0A2T8I8D3"/>
<feature type="region of interest" description="Disordered" evidence="1">
    <location>
        <begin position="1"/>
        <end position="132"/>
    </location>
</feature>
<proteinExistence type="predicted"/>
<feature type="compositionally biased region" description="Basic and acidic residues" evidence="1">
    <location>
        <begin position="123"/>
        <end position="132"/>
    </location>
</feature>
<dbReference type="Proteomes" id="UP000243499">
    <property type="component" value="Chromosome 8"/>
</dbReference>
<dbReference type="EMBL" id="CM008053">
    <property type="protein sequence ID" value="PVH33922.1"/>
    <property type="molecule type" value="Genomic_DNA"/>
</dbReference>
<accession>A0A2T8I8D3</accession>
<dbReference type="Gramene" id="PVH33922">
    <property type="protein sequence ID" value="PVH33922"/>
    <property type="gene ID" value="PAHAL_8G096500"/>
</dbReference>
<evidence type="ECO:0000256" key="1">
    <source>
        <dbReference type="SAM" id="MobiDB-lite"/>
    </source>
</evidence>